<evidence type="ECO:0000313" key="3">
    <source>
        <dbReference type="EMBL" id="GGB05712.1"/>
    </source>
</evidence>
<reference evidence="3" key="2">
    <citation type="submission" date="2020-09" db="EMBL/GenBank/DDBJ databases">
        <authorList>
            <person name="Sun Q."/>
            <person name="Zhou Y."/>
        </authorList>
    </citation>
    <scope>NUCLEOTIDE SEQUENCE</scope>
    <source>
        <strain evidence="3">CGMCC 1.12813</strain>
    </source>
</reference>
<evidence type="ECO:0000256" key="2">
    <source>
        <dbReference type="SAM" id="SignalP"/>
    </source>
</evidence>
<evidence type="ECO:0000256" key="1">
    <source>
        <dbReference type="SAM" id="Phobius"/>
    </source>
</evidence>
<evidence type="ECO:0008006" key="5">
    <source>
        <dbReference type="Google" id="ProtNLM"/>
    </source>
</evidence>
<feature type="signal peptide" evidence="2">
    <location>
        <begin position="1"/>
        <end position="26"/>
    </location>
</feature>
<proteinExistence type="predicted"/>
<keyword evidence="4" id="KW-1185">Reference proteome</keyword>
<dbReference type="AlphaFoldDB" id="A0A916WK58"/>
<dbReference type="EMBL" id="BMGB01000001">
    <property type="protein sequence ID" value="GGB05712.1"/>
    <property type="molecule type" value="Genomic_DNA"/>
</dbReference>
<dbReference type="RefSeq" id="WP_188510513.1">
    <property type="nucleotide sequence ID" value="NZ_BMGB01000001.1"/>
</dbReference>
<protein>
    <recommendedName>
        <fullName evidence="5">LPXTG-motif cell wall anchor domain-containing protein</fullName>
    </recommendedName>
</protein>
<feature type="transmembrane region" description="Helical" evidence="1">
    <location>
        <begin position="329"/>
        <end position="349"/>
    </location>
</feature>
<evidence type="ECO:0000313" key="4">
    <source>
        <dbReference type="Proteomes" id="UP000606922"/>
    </source>
</evidence>
<keyword evidence="1" id="KW-0472">Membrane</keyword>
<reference evidence="3" key="1">
    <citation type="journal article" date="2014" name="Int. J. Syst. Evol. Microbiol.">
        <title>Complete genome sequence of Corynebacterium casei LMG S-19264T (=DSM 44701T), isolated from a smear-ripened cheese.</title>
        <authorList>
            <consortium name="US DOE Joint Genome Institute (JGI-PGF)"/>
            <person name="Walter F."/>
            <person name="Albersmeier A."/>
            <person name="Kalinowski J."/>
            <person name="Ruckert C."/>
        </authorList>
    </citation>
    <scope>NUCLEOTIDE SEQUENCE</scope>
    <source>
        <strain evidence="3">CGMCC 1.12813</strain>
    </source>
</reference>
<accession>A0A916WK58</accession>
<comment type="caution">
    <text evidence="3">The sequence shown here is derived from an EMBL/GenBank/DDBJ whole genome shotgun (WGS) entry which is preliminary data.</text>
</comment>
<sequence length="361" mass="36095">MTIKKSLALTIAAGAIALGASTVVMAAPAAAHTPEASATCSTLTVALENYSVGTNGAMVNSVSVEIDSEVIDETRFGSSLHETYPLGDTAVAHEYVVEIDASGTQYDRDFTGTSVPCKQAAVADADAALTVTPATCDTNGGLVLGEPVNSSWDTPSAVTGPAQYTATATADAGHVFADGSATKSFTGILAGMLDSAQPTCAAIVPDRPAPVRNVTDETTLDCDSVTRTTTTTTTTTDWALEQGTNTWVVTPAVITTATATVVAAPGLCPPPVVPTPPTAVVTPLTPAATPLVPDGLAPSAAATVAPTPSDVADTNEPTVEVLASTGSNAAMVAPIGAAILLCGGALLLARRFAARGDATRD</sequence>
<keyword evidence="2" id="KW-0732">Signal</keyword>
<name>A0A916WK58_9MICO</name>
<keyword evidence="1" id="KW-0812">Transmembrane</keyword>
<keyword evidence="1" id="KW-1133">Transmembrane helix</keyword>
<gene>
    <name evidence="3" type="ORF">GCM10010979_20500</name>
</gene>
<feature type="chain" id="PRO_5036711489" description="LPXTG-motif cell wall anchor domain-containing protein" evidence="2">
    <location>
        <begin position="27"/>
        <end position="361"/>
    </location>
</feature>
<dbReference type="Proteomes" id="UP000606922">
    <property type="component" value="Unassembled WGS sequence"/>
</dbReference>
<organism evidence="3 4">
    <name type="scientific">Conyzicola nivalis</name>
    <dbReference type="NCBI Taxonomy" id="1477021"/>
    <lineage>
        <taxon>Bacteria</taxon>
        <taxon>Bacillati</taxon>
        <taxon>Actinomycetota</taxon>
        <taxon>Actinomycetes</taxon>
        <taxon>Micrococcales</taxon>
        <taxon>Microbacteriaceae</taxon>
        <taxon>Conyzicola</taxon>
    </lineage>
</organism>